<dbReference type="PATRIC" id="fig|1462.6.peg.4021"/>
<comment type="subunit">
    <text evidence="3">Homodimer.</text>
</comment>
<keyword evidence="7" id="KW-0032">Aminotransferase</keyword>
<dbReference type="InterPro" id="IPR018300">
    <property type="entry name" value="Aminotrans_IV_CS"/>
</dbReference>
<reference evidence="7 8" key="1">
    <citation type="submission" date="2015-01" db="EMBL/GenBank/DDBJ databases">
        <authorList>
            <person name="Filippidou S."/>
            <person name="Jeanneret N."/>
            <person name="Russel-Delif L."/>
            <person name="Junier T."/>
            <person name="Wunderlin T."/>
            <person name="Molina V."/>
            <person name="Johnson S.L."/>
            <person name="Davenport K.W."/>
            <person name="Chain P.S."/>
            <person name="Dorador C."/>
            <person name="Junier P."/>
        </authorList>
    </citation>
    <scope>NUCLEOTIDE SEQUENCE [LARGE SCALE GENOMIC DNA]</scope>
    <source>
        <strain evidence="7 8">Et7/4</strain>
    </source>
</reference>
<dbReference type="SUPFAM" id="SSF56752">
    <property type="entry name" value="D-aminoacid aminotransferase-like PLP-dependent enzymes"/>
    <property type="match status" value="1"/>
</dbReference>
<dbReference type="RefSeq" id="WP_044732980.1">
    <property type="nucleotide sequence ID" value="NZ_JYBP01000003.1"/>
</dbReference>
<dbReference type="Gene3D" id="3.30.470.10">
    <property type="match status" value="1"/>
</dbReference>
<name>A0A0D8BZ69_GEOKU</name>
<dbReference type="EMBL" id="JYBP01000003">
    <property type="protein sequence ID" value="KJE29264.1"/>
    <property type="molecule type" value="Genomic_DNA"/>
</dbReference>
<dbReference type="OrthoDB" id="9805628at2"/>
<dbReference type="PROSITE" id="PS00770">
    <property type="entry name" value="AA_TRANSFER_CLASS_4"/>
    <property type="match status" value="1"/>
</dbReference>
<accession>A0A0D8BZ69</accession>
<comment type="caution">
    <text evidence="7">The sequence shown here is derived from an EMBL/GenBank/DDBJ whole genome shotgun (WGS) entry which is preliminary data.</text>
</comment>
<keyword evidence="4 6" id="KW-0663">Pyridoxal phosphate</keyword>
<comment type="cofactor">
    <cofactor evidence="1 6">
        <name>pyridoxal 5'-phosphate</name>
        <dbReference type="ChEBI" id="CHEBI:597326"/>
    </cofactor>
</comment>
<keyword evidence="7" id="KW-0808">Transferase</keyword>
<dbReference type="AlphaFoldDB" id="A0A0D8BZ69"/>
<evidence type="ECO:0000256" key="2">
    <source>
        <dbReference type="ARBA" id="ARBA00009320"/>
    </source>
</evidence>
<proteinExistence type="inferred from homology"/>
<gene>
    <name evidence="7" type="ORF">LG52_3671</name>
</gene>
<evidence type="ECO:0000256" key="1">
    <source>
        <dbReference type="ARBA" id="ARBA00001933"/>
    </source>
</evidence>
<dbReference type="PANTHER" id="PTHR42743:SF11">
    <property type="entry name" value="AMINODEOXYCHORISMATE LYASE"/>
    <property type="match status" value="1"/>
</dbReference>
<dbReference type="GO" id="GO:0008652">
    <property type="term" value="P:amino acid biosynthetic process"/>
    <property type="evidence" value="ECO:0007669"/>
    <property type="project" value="UniProtKB-ARBA"/>
</dbReference>
<evidence type="ECO:0000256" key="3">
    <source>
        <dbReference type="ARBA" id="ARBA00011738"/>
    </source>
</evidence>
<evidence type="ECO:0000256" key="5">
    <source>
        <dbReference type="RuleBase" id="RU004106"/>
    </source>
</evidence>
<dbReference type="GO" id="GO:0008483">
    <property type="term" value="F:transaminase activity"/>
    <property type="evidence" value="ECO:0007669"/>
    <property type="project" value="UniProtKB-KW"/>
</dbReference>
<dbReference type="FunFam" id="3.20.10.10:FF:000002">
    <property type="entry name" value="D-alanine aminotransferase"/>
    <property type="match status" value="1"/>
</dbReference>
<evidence type="ECO:0000313" key="8">
    <source>
        <dbReference type="Proteomes" id="UP000032522"/>
    </source>
</evidence>
<dbReference type="InterPro" id="IPR036038">
    <property type="entry name" value="Aminotransferase-like"/>
</dbReference>
<dbReference type="InterPro" id="IPR001544">
    <property type="entry name" value="Aminotrans_IV"/>
</dbReference>
<sequence length="291" mass="32685">MYVYINGAVVPREEAQLSAFDHGFLYGLGLFETFRTYSGHPFLLDDHLARLNKGLSELHIERQFGRAEAVAIIEQLLEANGLRDAYVRFNVSAGVGDLGLPIERYRNPTVIVYMKPLPPPVPPEGKEGVVLAARRNSPEGNERLKSHHYLNNMIGKWELGHRPHAEGIFLNSDGAVAEGIVSNIFWVKDGIVYTPAPTVGILNGITRQFIIALLKQLRIPVEEGVYPLSHLLQADEAFITNSVQEIVPLFRIGHCVYQGKDGPVVRALQHHYQRSTHRLWTRNELAERMNG</sequence>
<dbReference type="InterPro" id="IPR043131">
    <property type="entry name" value="BCAT-like_N"/>
</dbReference>
<dbReference type="GO" id="GO:0046394">
    <property type="term" value="P:carboxylic acid biosynthetic process"/>
    <property type="evidence" value="ECO:0007669"/>
    <property type="project" value="UniProtKB-ARBA"/>
</dbReference>
<dbReference type="InterPro" id="IPR050571">
    <property type="entry name" value="Class-IV_PLP-Dep_Aminotrnsfr"/>
</dbReference>
<evidence type="ECO:0000313" key="7">
    <source>
        <dbReference type="EMBL" id="KJE29264.1"/>
    </source>
</evidence>
<dbReference type="Proteomes" id="UP000032522">
    <property type="component" value="Unassembled WGS sequence"/>
</dbReference>
<evidence type="ECO:0000256" key="4">
    <source>
        <dbReference type="ARBA" id="ARBA00022898"/>
    </source>
</evidence>
<dbReference type="GO" id="GO:0005829">
    <property type="term" value="C:cytosol"/>
    <property type="evidence" value="ECO:0007669"/>
    <property type="project" value="TreeGrafter"/>
</dbReference>
<evidence type="ECO:0000256" key="6">
    <source>
        <dbReference type="RuleBase" id="RU004516"/>
    </source>
</evidence>
<dbReference type="PANTHER" id="PTHR42743">
    <property type="entry name" value="AMINO-ACID AMINOTRANSFERASE"/>
    <property type="match status" value="1"/>
</dbReference>
<dbReference type="Gene3D" id="3.20.10.10">
    <property type="entry name" value="D-amino Acid Aminotransferase, subunit A, domain 2"/>
    <property type="match status" value="1"/>
</dbReference>
<protein>
    <submittedName>
        <fullName evidence="7">Aminotransferase class IV family protein</fullName>
    </submittedName>
</protein>
<comment type="similarity">
    <text evidence="2 5">Belongs to the class-IV pyridoxal-phosphate-dependent aminotransferase family.</text>
</comment>
<dbReference type="InterPro" id="IPR043132">
    <property type="entry name" value="BCAT-like_C"/>
</dbReference>
<dbReference type="NCBIfam" id="NF005800">
    <property type="entry name" value="PRK07650.1"/>
    <property type="match status" value="1"/>
</dbReference>
<organism evidence="7 8">
    <name type="scientific">Geobacillus kaustophilus</name>
    <dbReference type="NCBI Taxonomy" id="1462"/>
    <lineage>
        <taxon>Bacteria</taxon>
        <taxon>Bacillati</taxon>
        <taxon>Bacillota</taxon>
        <taxon>Bacilli</taxon>
        <taxon>Bacillales</taxon>
        <taxon>Anoxybacillaceae</taxon>
        <taxon>Geobacillus</taxon>
        <taxon>Geobacillus thermoleovorans group</taxon>
    </lineage>
</organism>
<dbReference type="Pfam" id="PF01063">
    <property type="entry name" value="Aminotran_4"/>
    <property type="match status" value="1"/>
</dbReference>